<evidence type="ECO:0000313" key="1">
    <source>
        <dbReference type="EMBL" id="AXO90268.1"/>
    </source>
</evidence>
<dbReference type="AlphaFoldDB" id="A0AAI8PBT0"/>
<name>A0AAI8PBT0_9PSED</name>
<accession>A0AAI8PBT0</accession>
<keyword evidence="2" id="KW-1185">Reference proteome</keyword>
<evidence type="ECO:0000313" key="2">
    <source>
        <dbReference type="Proteomes" id="UP000258127"/>
    </source>
</evidence>
<reference evidence="1 2" key="1">
    <citation type="submission" date="2018-08" db="EMBL/GenBank/DDBJ databases">
        <authorList>
            <person name="Lee Y."/>
            <person name="Kakembo D."/>
        </authorList>
    </citation>
    <scope>NUCLEOTIDE SEQUENCE [LARGE SCALE GENOMIC DNA]</scope>
    <source>
        <strain evidence="1 2">JBCS1880</strain>
    </source>
</reference>
<dbReference type="Proteomes" id="UP000258127">
    <property type="component" value="Chromosome"/>
</dbReference>
<proteinExistence type="predicted"/>
<organism evidence="1 2">
    <name type="scientific">Pseudomonas parafulva</name>
    <dbReference type="NCBI Taxonomy" id="157782"/>
    <lineage>
        <taxon>Bacteria</taxon>
        <taxon>Pseudomonadati</taxon>
        <taxon>Pseudomonadota</taxon>
        <taxon>Gammaproteobacteria</taxon>
        <taxon>Pseudomonadales</taxon>
        <taxon>Pseudomonadaceae</taxon>
        <taxon>Pseudomonas</taxon>
    </lineage>
</organism>
<dbReference type="EMBL" id="CP031641">
    <property type="protein sequence ID" value="AXO90268.1"/>
    <property type="molecule type" value="Genomic_DNA"/>
</dbReference>
<protein>
    <submittedName>
        <fullName evidence="1">Uncharacterized protein</fullName>
    </submittedName>
</protein>
<sequence length="97" mass="10675">MQVYATPMRRMGVALPRKEISRSEGVRGDVRVTCVMDSEMGRATNTAEIVAGPGMQEHPLPALRDARLSGMSTVGFVLTGFETVDGRAYAQSWWCRL</sequence>
<gene>
    <name evidence="1" type="ORF">DZC75_20555</name>
</gene>